<dbReference type="KEGG" id="eba:p1B233"/>
<gene>
    <name evidence="1" type="ORF">p1B233</name>
</gene>
<evidence type="ECO:0000313" key="2">
    <source>
        <dbReference type="Proteomes" id="UP000006552"/>
    </source>
</evidence>
<reference evidence="1 2" key="1">
    <citation type="journal article" date="2005" name="Arch. Microbiol.">
        <title>The genome sequence of an anaerobic aromatic-degrading denitrifying bacterium, strain EbN1.</title>
        <authorList>
            <person name="Rabus R."/>
            <person name="Kube M."/>
            <person name="Heider J."/>
            <person name="Beck A."/>
            <person name="Heitmann K."/>
            <person name="Widdel F."/>
            <person name="Reinhardt R."/>
        </authorList>
    </citation>
    <scope>NUCLEOTIDE SEQUENCE [LARGE SCALE GENOMIC DNA]</scope>
    <source>
        <strain evidence="1 2">EbN1</strain>
        <plasmid evidence="2">Plasmid pAzo1</plasmid>
    </source>
</reference>
<geneLocation type="plasmid" evidence="2">
    <name>pAzo1</name>
</geneLocation>
<accession>Q5NWY9</accession>
<dbReference type="AlphaFoldDB" id="Q5NWY9"/>
<protein>
    <recommendedName>
        <fullName evidence="3">DNA recombination-mediator protein A</fullName>
    </recommendedName>
</protein>
<evidence type="ECO:0000313" key="1">
    <source>
        <dbReference type="EMBL" id="CAI10425.1"/>
    </source>
</evidence>
<keyword evidence="2" id="KW-1185">Reference proteome</keyword>
<sequence>MKSMLYAGVGSRATPEPVLDLMRRCATRLELLGYTLRSGGANGADTAFEEGCCRKELYLPWPGFNGRQSEFQTVCNKALALAASLHPRWERLSSPARRLMARNCYQILGTDLASPVDFVLCWTPDGVEDEQGRTQLTGGTGQAIALASRHDIPVFNIATGDALVRLRGFLEMEM</sequence>
<dbReference type="OrthoDB" id="3035174at2"/>
<proteinExistence type="predicted"/>
<dbReference type="HOGENOM" id="CLU_1466601_0_0_4"/>
<dbReference type="RefSeq" id="WP_011254754.1">
    <property type="nucleotide sequence ID" value="NC_006823.1"/>
</dbReference>
<evidence type="ECO:0008006" key="3">
    <source>
        <dbReference type="Google" id="ProtNLM"/>
    </source>
</evidence>
<organism evidence="1 2">
    <name type="scientific">Aromatoleum aromaticum (strain DSM 19018 / LMG 30748 / EbN1)</name>
    <name type="common">Azoarcus sp. (strain EbN1)</name>
    <dbReference type="NCBI Taxonomy" id="76114"/>
    <lineage>
        <taxon>Bacteria</taxon>
        <taxon>Pseudomonadati</taxon>
        <taxon>Pseudomonadota</taxon>
        <taxon>Betaproteobacteria</taxon>
        <taxon>Rhodocyclales</taxon>
        <taxon>Rhodocyclaceae</taxon>
        <taxon>Aromatoleum</taxon>
    </lineage>
</organism>
<dbReference type="EMBL" id="CR555307">
    <property type="protein sequence ID" value="CAI10425.1"/>
    <property type="molecule type" value="Genomic_DNA"/>
</dbReference>
<name>Q5NWY9_AROAE</name>
<dbReference type="Proteomes" id="UP000006552">
    <property type="component" value="Plasmid 1"/>
</dbReference>
<keyword evidence="1" id="KW-0614">Plasmid</keyword>